<sequence>MVQTTYWFSTYLFRTLEVRQCVVLHRESHVICHCHIGGLHGGTPPLGAVNYSRETSRGHNYDNNVDIGEVMHRR</sequence>
<dbReference type="EMBL" id="OOIL02000416">
    <property type="protein sequence ID" value="VFQ64598.1"/>
    <property type="molecule type" value="Genomic_DNA"/>
</dbReference>
<evidence type="ECO:0000313" key="2">
    <source>
        <dbReference type="EMBL" id="VFQ64598.1"/>
    </source>
</evidence>
<dbReference type="EMBL" id="OOIL02000416">
    <property type="protein sequence ID" value="VFQ64573.1"/>
    <property type="molecule type" value="Genomic_DNA"/>
</dbReference>
<name>A0A484KFI7_9ASTE</name>
<gene>
    <name evidence="1" type="ORF">CCAM_LOCUS6349</name>
    <name evidence="2" type="ORF">CCAM_LOCUS6374</name>
</gene>
<dbReference type="AlphaFoldDB" id="A0A484KFI7"/>
<reference evidence="1 3" key="1">
    <citation type="submission" date="2018-04" db="EMBL/GenBank/DDBJ databases">
        <authorList>
            <person name="Vogel A."/>
        </authorList>
    </citation>
    <scope>NUCLEOTIDE SEQUENCE [LARGE SCALE GENOMIC DNA]</scope>
</reference>
<protein>
    <submittedName>
        <fullName evidence="1">Uncharacterized protein</fullName>
    </submittedName>
</protein>
<accession>A0A484KFI7</accession>
<evidence type="ECO:0000313" key="1">
    <source>
        <dbReference type="EMBL" id="VFQ64573.1"/>
    </source>
</evidence>
<organism evidence="1 3">
    <name type="scientific">Cuscuta campestris</name>
    <dbReference type="NCBI Taxonomy" id="132261"/>
    <lineage>
        <taxon>Eukaryota</taxon>
        <taxon>Viridiplantae</taxon>
        <taxon>Streptophyta</taxon>
        <taxon>Embryophyta</taxon>
        <taxon>Tracheophyta</taxon>
        <taxon>Spermatophyta</taxon>
        <taxon>Magnoliopsida</taxon>
        <taxon>eudicotyledons</taxon>
        <taxon>Gunneridae</taxon>
        <taxon>Pentapetalae</taxon>
        <taxon>asterids</taxon>
        <taxon>lamiids</taxon>
        <taxon>Solanales</taxon>
        <taxon>Convolvulaceae</taxon>
        <taxon>Cuscuteae</taxon>
        <taxon>Cuscuta</taxon>
        <taxon>Cuscuta subgen. Grammica</taxon>
        <taxon>Cuscuta sect. Cleistogrammica</taxon>
    </lineage>
</organism>
<proteinExistence type="predicted"/>
<keyword evidence="3" id="KW-1185">Reference proteome</keyword>
<dbReference type="Proteomes" id="UP000595140">
    <property type="component" value="Unassembled WGS sequence"/>
</dbReference>
<evidence type="ECO:0000313" key="3">
    <source>
        <dbReference type="Proteomes" id="UP000595140"/>
    </source>
</evidence>